<feature type="region of interest" description="Disordered" evidence="4">
    <location>
        <begin position="22"/>
        <end position="106"/>
    </location>
</feature>
<organism evidence="6 7">
    <name type="scientific">Wickerhamomyces mucosus</name>
    <dbReference type="NCBI Taxonomy" id="1378264"/>
    <lineage>
        <taxon>Eukaryota</taxon>
        <taxon>Fungi</taxon>
        <taxon>Dikarya</taxon>
        <taxon>Ascomycota</taxon>
        <taxon>Saccharomycotina</taxon>
        <taxon>Saccharomycetes</taxon>
        <taxon>Phaffomycetales</taxon>
        <taxon>Wickerhamomycetaceae</taxon>
        <taxon>Wickerhamomyces</taxon>
    </lineage>
</organism>
<evidence type="ECO:0000256" key="2">
    <source>
        <dbReference type="ARBA" id="ARBA00022490"/>
    </source>
</evidence>
<keyword evidence="7" id="KW-1185">Reference proteome</keyword>
<comment type="subcellular location">
    <subcellularLocation>
        <location evidence="1">Cytoplasm</location>
    </subcellularLocation>
</comment>
<dbReference type="GO" id="GO:0005815">
    <property type="term" value="C:microtubule organizing center"/>
    <property type="evidence" value="ECO:0007669"/>
    <property type="project" value="InterPro"/>
</dbReference>
<feature type="compositionally biased region" description="Basic and acidic residues" evidence="4">
    <location>
        <begin position="76"/>
        <end position="88"/>
    </location>
</feature>
<feature type="coiled-coil region" evidence="3">
    <location>
        <begin position="362"/>
        <end position="490"/>
    </location>
</feature>
<dbReference type="AlphaFoldDB" id="A0A9P8TCG5"/>
<sequence length="948" mass="110992">MSAFQSRKLLIESPSYNQKNYEFTPIGGTNSRHKRSTVNANGTNIKLRFNSKEDENSPLRNRNQGGSSFIDESENDTIHYSDKGQEHRNKSKIASPGNSKNHYLLDNVSNPVRQQLERVSELNDENYNLKLKVASLSKFISSITNNDQQELYQQNSELQERMIAMRSEMSLLRQELSKATERNEKQENNEALVEELRAQVRQSSEAHDRLKDYSENNKGLQRTIDSLNEQLHEAKLRLENERVNESNASRSQIDTLEDQLESLKEKLEDANYDLRKKVDELEEKEAEVESLEAEIREYQQRSGLRDSALELQTEELKTMLKSRDKKIISLDEIIVKKDQELEKSSSELNQIKKVLRDKNTHQNDLSKSLNAARKQILLLEEKYEDLSSNRQHRDEINLRLKERLIEVESTNEELQNKLKDSASIIQEQKNVIHESGESEIEIRKLNKEISDSHSQIEELRRNLKKAYSDLDVTKKELQNADQEMIAMKRNNEKTYKAYTEIKNSQIRNNQLNNDAELRSEIEYLASKVEELTTENKQLQSDLKYSNSFQRETLTTHQKDEIDLLLSKFHELKVDVSSKDRQISRLKVSYEKELDRCKDILEDRENELSKLRDQLRSLELTSNQKVGDEKFELLKIKTAKENEIKLLQIQLQNTKEQHEVESKQLKTYINKLKTSLSNNDERIDFLNNTESFESLLKKIGEKDDKVKHLNSLLSESRSMVKDFERKIDKLIDGKVELEDQNRALSAEIDLLNDKMMRYRNAVRDSKAEKVSILELRSELKEKKEDLISSNEEFNRMKRDLISKYRSVSEERDNLRKNSEMLSQKCNELQSDSNSLNIKRKNITLLECQVELYKTKHLKSNYIISDLKFVNSFMLESIQTNSNHIQKDIKKLQSVGIYPDYELIRSKKLTLKVLLKFVIAAVRIKRKTEYSASRNTKVKALEKQIRLIGD</sequence>
<feature type="compositionally biased region" description="Polar residues" evidence="4">
    <location>
        <begin position="96"/>
        <end position="106"/>
    </location>
</feature>
<dbReference type="PANTHER" id="PTHR19327:SF0">
    <property type="entry name" value="GOLGIN SUBFAMILY A MEMBER 4"/>
    <property type="match status" value="1"/>
</dbReference>
<evidence type="ECO:0000256" key="3">
    <source>
        <dbReference type="SAM" id="Coils"/>
    </source>
</evidence>
<evidence type="ECO:0000256" key="4">
    <source>
        <dbReference type="SAM" id="MobiDB-lite"/>
    </source>
</evidence>
<dbReference type="PANTHER" id="PTHR19327">
    <property type="entry name" value="GOLGIN"/>
    <property type="match status" value="1"/>
</dbReference>
<dbReference type="OrthoDB" id="10255522at2759"/>
<protein>
    <recommendedName>
        <fullName evidence="5">Centrosomin N-terminal motif 1 domain-containing protein</fullName>
    </recommendedName>
</protein>
<dbReference type="Gene3D" id="1.20.5.1000">
    <property type="entry name" value="arf6 gtpase in complex with a specific effector, jip4"/>
    <property type="match status" value="1"/>
</dbReference>
<gene>
    <name evidence="6" type="ORF">WICMUC_003240</name>
</gene>
<feature type="coiled-coil region" evidence="3">
    <location>
        <begin position="719"/>
        <end position="830"/>
    </location>
</feature>
<evidence type="ECO:0000313" key="6">
    <source>
        <dbReference type="EMBL" id="KAH3674403.1"/>
    </source>
</evidence>
<dbReference type="GO" id="GO:0005737">
    <property type="term" value="C:cytoplasm"/>
    <property type="evidence" value="ECO:0007669"/>
    <property type="project" value="UniProtKB-SubCell"/>
</dbReference>
<dbReference type="EMBL" id="JAEUBF010000853">
    <property type="protein sequence ID" value="KAH3674403.1"/>
    <property type="molecule type" value="Genomic_DNA"/>
</dbReference>
<feature type="coiled-coil region" evidence="3">
    <location>
        <begin position="148"/>
        <end position="301"/>
    </location>
</feature>
<keyword evidence="3" id="KW-0175">Coiled coil</keyword>
<proteinExistence type="predicted"/>
<evidence type="ECO:0000313" key="7">
    <source>
        <dbReference type="Proteomes" id="UP000769528"/>
    </source>
</evidence>
<feature type="coiled-coil region" evidence="3">
    <location>
        <begin position="586"/>
        <end position="670"/>
    </location>
</feature>
<dbReference type="InterPro" id="IPR012943">
    <property type="entry name" value="Cnn_1N"/>
</dbReference>
<keyword evidence="2" id="KW-0963">Cytoplasm</keyword>
<evidence type="ECO:0000256" key="1">
    <source>
        <dbReference type="ARBA" id="ARBA00004496"/>
    </source>
</evidence>
<reference evidence="6" key="2">
    <citation type="submission" date="2021-01" db="EMBL/GenBank/DDBJ databases">
        <authorList>
            <person name="Schikora-Tamarit M.A."/>
        </authorList>
    </citation>
    <scope>NUCLEOTIDE SEQUENCE</scope>
    <source>
        <strain evidence="6">CBS6341</strain>
    </source>
</reference>
<name>A0A9P8TCG5_9ASCO</name>
<reference evidence="6" key="1">
    <citation type="journal article" date="2021" name="Open Biol.">
        <title>Shared evolutionary footprints suggest mitochondrial oxidative damage underlies multiple complex I losses in fungi.</title>
        <authorList>
            <person name="Schikora-Tamarit M.A."/>
            <person name="Marcet-Houben M."/>
            <person name="Nosek J."/>
            <person name="Gabaldon T."/>
        </authorList>
    </citation>
    <scope>NUCLEOTIDE SEQUENCE</scope>
    <source>
        <strain evidence="6">CBS6341</strain>
    </source>
</reference>
<dbReference type="Proteomes" id="UP000769528">
    <property type="component" value="Unassembled WGS sequence"/>
</dbReference>
<dbReference type="Pfam" id="PF07989">
    <property type="entry name" value="Cnn_1N"/>
    <property type="match status" value="1"/>
</dbReference>
<evidence type="ECO:0000259" key="5">
    <source>
        <dbReference type="Pfam" id="PF07989"/>
    </source>
</evidence>
<feature type="domain" description="Centrosomin N-terminal motif 1" evidence="5">
    <location>
        <begin position="113"/>
        <end position="182"/>
    </location>
</feature>
<feature type="compositionally biased region" description="Polar residues" evidence="4">
    <location>
        <begin position="58"/>
        <end position="67"/>
    </location>
</feature>
<accession>A0A9P8TCG5</accession>
<comment type="caution">
    <text evidence="6">The sequence shown here is derived from an EMBL/GenBank/DDBJ whole genome shotgun (WGS) entry which is preliminary data.</text>
</comment>